<dbReference type="EC" id="3.5.1.16" evidence="5"/>
<dbReference type="InterPro" id="IPR050072">
    <property type="entry name" value="Peptidase_M20A"/>
</dbReference>
<evidence type="ECO:0000256" key="1">
    <source>
        <dbReference type="ARBA" id="ARBA00022723"/>
    </source>
</evidence>
<evidence type="ECO:0000256" key="2">
    <source>
        <dbReference type="ARBA" id="ARBA00022801"/>
    </source>
</evidence>
<name>A0A5B2W0T4_9HYPH</name>
<dbReference type="RefSeq" id="WP_149814996.1">
    <property type="nucleotide sequence ID" value="NZ_VUOA01000001.1"/>
</dbReference>
<dbReference type="NCBIfam" id="TIGR01892">
    <property type="entry name" value="AcOrn-deacetyl"/>
    <property type="match status" value="1"/>
</dbReference>
<dbReference type="PANTHER" id="PTHR43808">
    <property type="entry name" value="ACETYLORNITHINE DEACETYLASE"/>
    <property type="match status" value="1"/>
</dbReference>
<dbReference type="Proteomes" id="UP000323142">
    <property type="component" value="Unassembled WGS sequence"/>
</dbReference>
<reference evidence="5 6" key="1">
    <citation type="submission" date="2019-09" db="EMBL/GenBank/DDBJ databases">
        <title>Salinarimonas rosea gen. nov., sp. nov., a new member of the a-2 subgroup of the Proteobacteria.</title>
        <authorList>
            <person name="Liu J."/>
        </authorList>
    </citation>
    <scope>NUCLEOTIDE SEQUENCE [LARGE SCALE GENOMIC DNA]</scope>
    <source>
        <strain evidence="5 6">BN140002</strain>
    </source>
</reference>
<dbReference type="PANTHER" id="PTHR43808:SF31">
    <property type="entry name" value="N-ACETYL-L-CITRULLINE DEACETYLASE"/>
    <property type="match status" value="1"/>
</dbReference>
<keyword evidence="6" id="KW-1185">Reference proteome</keyword>
<dbReference type="AlphaFoldDB" id="A0A5B2W0T4"/>
<dbReference type="OrthoDB" id="9809784at2"/>
<evidence type="ECO:0000256" key="3">
    <source>
        <dbReference type="ARBA" id="ARBA00023285"/>
    </source>
</evidence>
<dbReference type="InterPro" id="IPR002933">
    <property type="entry name" value="Peptidase_M20"/>
</dbReference>
<evidence type="ECO:0000313" key="6">
    <source>
        <dbReference type="Proteomes" id="UP000323142"/>
    </source>
</evidence>
<dbReference type="SUPFAM" id="SSF53187">
    <property type="entry name" value="Zn-dependent exopeptidases"/>
    <property type="match status" value="1"/>
</dbReference>
<keyword evidence="1" id="KW-0479">Metal-binding</keyword>
<sequence length="384" mass="41079">MQPTSREMLERLVAFPSVSSVSNLDIIAFCRDWLAGHGVEARIVPSPEGDKANLFATIGPDVPGGIVLSGHTDVVPVEGQAWTSDPFRLTERDGRLYGRGTCDMKGFDAIVLALVPEMLAAPLRRPIHIALSYDEEIACRGAPHLVRAMGSRVAPPSSVIVGEPTRLAVVTGHKASVQMMTRLTGYAVHSSRMDLGVSAVMTAARLITWLDDRTAENRAAADPSSAFEPPYTTLHCGIMGGGNAVNTVAGQAWFSTDIRSLPTEDIWVWVERYRAHIRDAVEPAMRAVHPGAGVEIEIVSDVPGLRPEAEGAAEGLCRRLTGDNGTHVVSYGTEAGLFQNAGWSTVVCGPGDIAQAHQPDEFIEISQLAAGEAFLRRVIAELCA</sequence>
<dbReference type="Gene3D" id="3.40.630.10">
    <property type="entry name" value="Zn peptidases"/>
    <property type="match status" value="1"/>
</dbReference>
<keyword evidence="2 5" id="KW-0378">Hydrolase</keyword>
<dbReference type="SUPFAM" id="SSF55031">
    <property type="entry name" value="Bacterial exopeptidase dimerisation domain"/>
    <property type="match status" value="1"/>
</dbReference>
<keyword evidence="3" id="KW-0170">Cobalt</keyword>
<dbReference type="InterPro" id="IPR010169">
    <property type="entry name" value="AcOrn-deacetyl"/>
</dbReference>
<feature type="domain" description="Peptidase M20 dimerisation" evidence="4">
    <location>
        <begin position="171"/>
        <end position="281"/>
    </location>
</feature>
<dbReference type="GO" id="GO:0046872">
    <property type="term" value="F:metal ion binding"/>
    <property type="evidence" value="ECO:0007669"/>
    <property type="project" value="UniProtKB-KW"/>
</dbReference>
<evidence type="ECO:0000313" key="5">
    <source>
        <dbReference type="EMBL" id="KAA2244340.1"/>
    </source>
</evidence>
<dbReference type="Pfam" id="PF01546">
    <property type="entry name" value="Peptidase_M20"/>
    <property type="match status" value="1"/>
</dbReference>
<dbReference type="Pfam" id="PF07687">
    <property type="entry name" value="M20_dimer"/>
    <property type="match status" value="1"/>
</dbReference>
<dbReference type="InterPro" id="IPR036264">
    <property type="entry name" value="Bact_exopeptidase_dim_dom"/>
</dbReference>
<dbReference type="CDD" id="cd03894">
    <property type="entry name" value="M20_ArgE"/>
    <property type="match status" value="1"/>
</dbReference>
<reference evidence="5 6" key="2">
    <citation type="submission" date="2019-09" db="EMBL/GenBank/DDBJ databases">
        <authorList>
            <person name="Jin C."/>
        </authorList>
    </citation>
    <scope>NUCLEOTIDE SEQUENCE [LARGE SCALE GENOMIC DNA]</scope>
    <source>
        <strain evidence="5 6">BN140002</strain>
    </source>
</reference>
<proteinExistence type="predicted"/>
<dbReference type="EMBL" id="VUOA01000001">
    <property type="protein sequence ID" value="KAA2244340.1"/>
    <property type="molecule type" value="Genomic_DNA"/>
</dbReference>
<gene>
    <name evidence="5" type="primary">argE</name>
    <name evidence="5" type="ORF">F0L46_00125</name>
</gene>
<protein>
    <submittedName>
        <fullName evidence="5">Acetylornithine deacetylase</fullName>
        <ecNumber evidence="5">3.5.1.16</ecNumber>
    </submittedName>
</protein>
<dbReference type="GO" id="GO:0008777">
    <property type="term" value="F:acetylornithine deacetylase activity"/>
    <property type="evidence" value="ECO:0007669"/>
    <property type="project" value="UniProtKB-EC"/>
</dbReference>
<dbReference type="GO" id="GO:0006526">
    <property type="term" value="P:L-arginine biosynthetic process"/>
    <property type="evidence" value="ECO:0007669"/>
    <property type="project" value="InterPro"/>
</dbReference>
<evidence type="ECO:0000259" key="4">
    <source>
        <dbReference type="Pfam" id="PF07687"/>
    </source>
</evidence>
<organism evidence="5 6">
    <name type="scientific">Salinarimonas soli</name>
    <dbReference type="NCBI Taxonomy" id="1638099"/>
    <lineage>
        <taxon>Bacteria</taxon>
        <taxon>Pseudomonadati</taxon>
        <taxon>Pseudomonadota</taxon>
        <taxon>Alphaproteobacteria</taxon>
        <taxon>Hyphomicrobiales</taxon>
        <taxon>Salinarimonadaceae</taxon>
        <taxon>Salinarimonas</taxon>
    </lineage>
</organism>
<comment type="caution">
    <text evidence="5">The sequence shown here is derived from an EMBL/GenBank/DDBJ whole genome shotgun (WGS) entry which is preliminary data.</text>
</comment>
<accession>A0A5B2W0T4</accession>
<dbReference type="NCBIfam" id="NF005710">
    <property type="entry name" value="PRK07522.1"/>
    <property type="match status" value="1"/>
</dbReference>
<dbReference type="InterPro" id="IPR011650">
    <property type="entry name" value="Peptidase_M20_dimer"/>
</dbReference>
<dbReference type="Gene3D" id="3.30.70.360">
    <property type="match status" value="1"/>
</dbReference>